<dbReference type="AlphaFoldDB" id="F8QL49"/>
<accession>F8QL49</accession>
<dbReference type="Proteomes" id="UP000008063">
    <property type="component" value="Unassembled WGS sequence"/>
</dbReference>
<evidence type="ECO:0008006" key="3">
    <source>
        <dbReference type="Google" id="ProtNLM"/>
    </source>
</evidence>
<evidence type="ECO:0000313" key="1">
    <source>
        <dbReference type="EMBL" id="EGN90971.1"/>
    </source>
</evidence>
<protein>
    <recommendedName>
        <fullName evidence="3">TetR/AcrR family transcriptional regulator</fullName>
    </recommendedName>
</protein>
<keyword evidence="2" id="KW-1185">Reference proteome</keyword>
<proteinExistence type="predicted"/>
<evidence type="ECO:0000313" key="2">
    <source>
        <dbReference type="Proteomes" id="UP000008063"/>
    </source>
</evidence>
<feature type="non-terminal residue" evidence="1">
    <location>
        <position position="1"/>
    </location>
</feature>
<dbReference type="HOGENOM" id="CLU_2929176_0_0_1"/>
<dbReference type="EMBL" id="GL946888">
    <property type="protein sequence ID" value="EGN90971.1"/>
    <property type="molecule type" value="Genomic_DNA"/>
</dbReference>
<sequence>YEDWATRALGSLVQTLFFLLGVQPGLRRDDLSIFAPLVRDFGERILGQLKGSGRNSSRTLS</sequence>
<reference evidence="2" key="1">
    <citation type="journal article" date="2011" name="Science">
        <title>The plant cell wall-decomposing machinery underlies the functional diversity of forest fungi.</title>
        <authorList>
            <person name="Eastwood D.C."/>
            <person name="Floudas D."/>
            <person name="Binder M."/>
            <person name="Majcherczyk A."/>
            <person name="Schneider P."/>
            <person name="Aerts A."/>
            <person name="Asiegbu F.O."/>
            <person name="Baker S.E."/>
            <person name="Barry K."/>
            <person name="Bendiksby M."/>
            <person name="Blumentritt M."/>
            <person name="Coutinho P.M."/>
            <person name="Cullen D."/>
            <person name="de Vries R.P."/>
            <person name="Gathman A."/>
            <person name="Goodell B."/>
            <person name="Henrissat B."/>
            <person name="Ihrmark K."/>
            <person name="Kauserud H."/>
            <person name="Kohler A."/>
            <person name="LaButti K."/>
            <person name="Lapidus A."/>
            <person name="Lavin J.L."/>
            <person name="Lee Y.-H."/>
            <person name="Lindquist E."/>
            <person name="Lilly W."/>
            <person name="Lucas S."/>
            <person name="Morin E."/>
            <person name="Murat C."/>
            <person name="Oguiza J.A."/>
            <person name="Park J."/>
            <person name="Pisabarro A.G."/>
            <person name="Riley R."/>
            <person name="Rosling A."/>
            <person name="Salamov A."/>
            <person name="Schmidt O."/>
            <person name="Schmutz J."/>
            <person name="Skrede I."/>
            <person name="Stenlid J."/>
            <person name="Wiebenga A."/>
            <person name="Xie X."/>
            <person name="Kuees U."/>
            <person name="Hibbett D.S."/>
            <person name="Hoffmeister D."/>
            <person name="Hoegberg N."/>
            <person name="Martin F."/>
            <person name="Grigoriev I.V."/>
            <person name="Watkinson S.C."/>
        </authorList>
    </citation>
    <scope>NUCLEOTIDE SEQUENCE [LARGE SCALE GENOMIC DNA]</scope>
    <source>
        <strain evidence="2">strain S7.3</strain>
    </source>
</reference>
<name>F8QL49_SERL3</name>
<gene>
    <name evidence="1" type="ORF">SERLA73DRAFT_81645</name>
</gene>
<dbReference type="InParanoid" id="F8QL49"/>
<organism evidence="2">
    <name type="scientific">Serpula lacrymans var. lacrymans (strain S7.3)</name>
    <name type="common">Dry rot fungus</name>
    <dbReference type="NCBI Taxonomy" id="936435"/>
    <lineage>
        <taxon>Eukaryota</taxon>
        <taxon>Fungi</taxon>
        <taxon>Dikarya</taxon>
        <taxon>Basidiomycota</taxon>
        <taxon>Agaricomycotina</taxon>
        <taxon>Agaricomycetes</taxon>
        <taxon>Agaricomycetidae</taxon>
        <taxon>Boletales</taxon>
        <taxon>Coniophorineae</taxon>
        <taxon>Serpulaceae</taxon>
        <taxon>Serpula</taxon>
    </lineage>
</organism>